<dbReference type="AlphaFoldDB" id="A0A3R6XEN1"/>
<comment type="caution">
    <text evidence="3">The sequence shown here is derived from an EMBL/GenBank/DDBJ whole genome shotgun (WGS) entry which is preliminary data.</text>
</comment>
<accession>A0A3R6XEN1</accession>
<evidence type="ECO:0000256" key="1">
    <source>
        <dbReference type="SAM" id="MobiDB-lite"/>
    </source>
</evidence>
<gene>
    <name evidence="2" type="ORF">DYB35_007205</name>
    <name evidence="3" type="ORF">DYB37_007336</name>
</gene>
<feature type="region of interest" description="Disordered" evidence="1">
    <location>
        <begin position="1"/>
        <end position="23"/>
    </location>
</feature>
<evidence type="ECO:0000313" key="4">
    <source>
        <dbReference type="Proteomes" id="UP000285430"/>
    </source>
</evidence>
<dbReference type="EMBL" id="QUTG01002011">
    <property type="protein sequence ID" value="RHY97986.1"/>
    <property type="molecule type" value="Genomic_DNA"/>
</dbReference>
<dbReference type="Proteomes" id="UP000285712">
    <property type="component" value="Unassembled WGS sequence"/>
</dbReference>
<evidence type="ECO:0008006" key="6">
    <source>
        <dbReference type="Google" id="ProtNLM"/>
    </source>
</evidence>
<dbReference type="Gene3D" id="3.80.10.10">
    <property type="entry name" value="Ribonuclease Inhibitor"/>
    <property type="match status" value="1"/>
</dbReference>
<reference evidence="4 5" key="1">
    <citation type="submission" date="2018-08" db="EMBL/GenBank/DDBJ databases">
        <title>Aphanomyces genome sequencing and annotation.</title>
        <authorList>
            <person name="Minardi D."/>
            <person name="Oidtmann B."/>
            <person name="Van Der Giezen M."/>
            <person name="Studholme D.J."/>
        </authorList>
    </citation>
    <scope>NUCLEOTIDE SEQUENCE [LARGE SCALE GENOMIC DNA]</scope>
    <source>
        <strain evidence="3 4">Da</strain>
        <strain evidence="2 5">Sv</strain>
    </source>
</reference>
<dbReference type="SUPFAM" id="SSF52047">
    <property type="entry name" value="RNI-like"/>
    <property type="match status" value="1"/>
</dbReference>
<evidence type="ECO:0000313" key="3">
    <source>
        <dbReference type="EMBL" id="RHZ08664.1"/>
    </source>
</evidence>
<evidence type="ECO:0000313" key="5">
    <source>
        <dbReference type="Proteomes" id="UP000285712"/>
    </source>
</evidence>
<dbReference type="VEuPathDB" id="FungiDB:H257_04144"/>
<evidence type="ECO:0000313" key="2">
    <source>
        <dbReference type="EMBL" id="RHY97986.1"/>
    </source>
</evidence>
<dbReference type="EMBL" id="QUTH01005862">
    <property type="protein sequence ID" value="RHZ08664.1"/>
    <property type="molecule type" value="Genomic_DNA"/>
</dbReference>
<organism evidence="3 4">
    <name type="scientific">Aphanomyces astaci</name>
    <name type="common">Crayfish plague agent</name>
    <dbReference type="NCBI Taxonomy" id="112090"/>
    <lineage>
        <taxon>Eukaryota</taxon>
        <taxon>Sar</taxon>
        <taxon>Stramenopiles</taxon>
        <taxon>Oomycota</taxon>
        <taxon>Saprolegniomycetes</taxon>
        <taxon>Saprolegniales</taxon>
        <taxon>Verrucalvaceae</taxon>
        <taxon>Aphanomyces</taxon>
    </lineage>
</organism>
<proteinExistence type="predicted"/>
<name>A0A3R6XEN1_APHAT</name>
<protein>
    <recommendedName>
        <fullName evidence="6">F-box domain-containing protein</fullName>
    </recommendedName>
</protein>
<dbReference type="Proteomes" id="UP000285430">
    <property type="component" value="Unassembled WGS sequence"/>
</dbReference>
<sequence length="474" mass="52346">MVRPVGKAARRAKPPNSHPRNLPPPLIQLIATFLPADSFFNYLRAFQWTHSLGDLRHFLTLVNEGIVDASDVWPELHLRWVDAANVNKFHRMAKFVSVVHAHDGVFDLDWLERILTPAKALALQAWPSDVDLSIPIQDWGPQLARRMRVSHLSFADFGLSGGSGGGHMVTLLPELPHLRSLNVEELDAEFVDDVFDFVCCSKLTRLTLGSYSVPVVITTERALALTMWLKREPVHLLELNHCSFEEGAHLPTIHRLLDAVCRSPMESLVLTNMTFDSELSTWQPIPIASRRVTFESTPLSDTQAALLFRGLCKGATTHLHVNDMKLTLPGMASLSVAIADSPLQVVTVELTTMDGEGWGCVAKAIARSKHLRELYLLRTGLLDCDVAYIANALVNASSVRVVHVVGNAIRFAGAVALVQCLGRRRHALDELKMEGLAVSEDEAAVLQSMADGFPMLKRCVVTTNVAMHVAMQSF</sequence>
<dbReference type="InterPro" id="IPR032675">
    <property type="entry name" value="LRR_dom_sf"/>
</dbReference>